<evidence type="ECO:0000256" key="10">
    <source>
        <dbReference type="RuleBase" id="RU003545"/>
    </source>
</evidence>
<sequence>MKNIQNQIKKIISKIMDIKKEEITETANIFTDLQVDSLDIIEIAMAIEEKFNIEIPDTVLEKFNTITFIVEYIQKNKK</sequence>
<dbReference type="InterPro" id="IPR009081">
    <property type="entry name" value="PP-bd_ACP"/>
</dbReference>
<comment type="subcellular location">
    <subcellularLocation>
        <location evidence="8">Cytoplasm</location>
    </subcellularLocation>
</comment>
<evidence type="ECO:0000256" key="4">
    <source>
        <dbReference type="ARBA" id="ARBA00022832"/>
    </source>
</evidence>
<evidence type="ECO:0000259" key="11">
    <source>
        <dbReference type="PROSITE" id="PS50075"/>
    </source>
</evidence>
<dbReference type="OrthoDB" id="9804551at2"/>
<dbReference type="EMBL" id="CP032999">
    <property type="protein sequence ID" value="QCI26031.1"/>
    <property type="molecule type" value="Genomic_DNA"/>
</dbReference>
<dbReference type="PANTHER" id="PTHR20863">
    <property type="entry name" value="ACYL CARRIER PROTEIN"/>
    <property type="match status" value="1"/>
</dbReference>
<evidence type="ECO:0000256" key="9">
    <source>
        <dbReference type="NCBIfam" id="TIGR00517"/>
    </source>
</evidence>
<dbReference type="InterPro" id="IPR006162">
    <property type="entry name" value="Ppantetheine_attach_site"/>
</dbReference>
<dbReference type="Pfam" id="PF00550">
    <property type="entry name" value="PP-binding"/>
    <property type="match status" value="1"/>
</dbReference>
<keyword evidence="8" id="KW-0963">Cytoplasm</keyword>
<proteinExistence type="inferred from homology"/>
<dbReference type="HAMAP" id="MF_01217">
    <property type="entry name" value="Acyl_carrier"/>
    <property type="match status" value="1"/>
</dbReference>
<comment type="pathway">
    <text evidence="7">Glycolipid biosynthesis; KDO(2)-lipid A biosynthesis.</text>
</comment>
<dbReference type="GO" id="GO:0009245">
    <property type="term" value="P:lipid A biosynthetic process"/>
    <property type="evidence" value="ECO:0007669"/>
    <property type="project" value="TreeGrafter"/>
</dbReference>
<evidence type="ECO:0000256" key="5">
    <source>
        <dbReference type="ARBA" id="ARBA00023098"/>
    </source>
</evidence>
<dbReference type="GO" id="GO:0036104">
    <property type="term" value="P:Kdo2-lipid A biosynthetic process"/>
    <property type="evidence" value="ECO:0007669"/>
    <property type="project" value="UniProtKB-UniPathway"/>
</dbReference>
<keyword evidence="4 8" id="KW-0276">Fatty acid metabolism</keyword>
<comment type="pathway">
    <text evidence="8 10">Lipid metabolism; fatty acid biosynthesis.</text>
</comment>
<dbReference type="AlphaFoldDB" id="A0A4D6YI47"/>
<keyword evidence="5 8" id="KW-0443">Lipid metabolism</keyword>
<evidence type="ECO:0000313" key="13">
    <source>
        <dbReference type="Proteomes" id="UP000298685"/>
    </source>
</evidence>
<dbReference type="PROSITE" id="PS00012">
    <property type="entry name" value="PHOSPHOPANTETHEINE"/>
    <property type="match status" value="1"/>
</dbReference>
<protein>
    <recommendedName>
        <fullName evidence="8 9">Acyl carrier protein</fullName>
        <shortName evidence="8">ACP</shortName>
    </recommendedName>
</protein>
<feature type="domain" description="Carrier" evidence="11">
    <location>
        <begin position="1"/>
        <end position="77"/>
    </location>
</feature>
<accession>A0A4D6YI47</accession>
<comment type="function">
    <text evidence="8 10">Carrier of the growing fatty acid chain in fatty acid biosynthesis.</text>
</comment>
<keyword evidence="3 8" id="KW-0597">Phosphoprotein</keyword>
<comment type="PTM">
    <text evidence="8">4'-phosphopantetheine is transferred from CoA to a specific serine of apo-ACP by AcpS. This modification is essential for activity because fatty acids are bound in thioester linkage to the sulfhydryl of the prosthetic group.</text>
</comment>
<organism evidence="12 13">
    <name type="scientific">Buchnera aphidicola</name>
    <name type="common">Sarucallis kahawaluokalani</name>
    <dbReference type="NCBI Taxonomy" id="1241878"/>
    <lineage>
        <taxon>Bacteria</taxon>
        <taxon>Pseudomonadati</taxon>
        <taxon>Pseudomonadota</taxon>
        <taxon>Gammaproteobacteria</taxon>
        <taxon>Enterobacterales</taxon>
        <taxon>Erwiniaceae</taxon>
        <taxon>Buchnera</taxon>
    </lineage>
</organism>
<dbReference type="GO" id="GO:0005829">
    <property type="term" value="C:cytosol"/>
    <property type="evidence" value="ECO:0007669"/>
    <property type="project" value="TreeGrafter"/>
</dbReference>
<evidence type="ECO:0000313" key="12">
    <source>
        <dbReference type="EMBL" id="QCI26031.1"/>
    </source>
</evidence>
<dbReference type="PROSITE" id="PS50075">
    <property type="entry name" value="CARRIER"/>
    <property type="match status" value="1"/>
</dbReference>
<dbReference type="PANTHER" id="PTHR20863:SF76">
    <property type="entry name" value="CARRIER DOMAIN-CONTAINING PROTEIN"/>
    <property type="match status" value="1"/>
</dbReference>
<evidence type="ECO:0000256" key="6">
    <source>
        <dbReference type="ARBA" id="ARBA00023160"/>
    </source>
</evidence>
<dbReference type="GO" id="GO:0016020">
    <property type="term" value="C:membrane"/>
    <property type="evidence" value="ECO:0007669"/>
    <property type="project" value="GOC"/>
</dbReference>
<evidence type="ECO:0000256" key="7">
    <source>
        <dbReference type="ARBA" id="ARBA00024328"/>
    </source>
</evidence>
<name>A0A4D6YI47_9GAMM</name>
<dbReference type="NCBIfam" id="TIGR00517">
    <property type="entry name" value="acyl_carrier"/>
    <property type="match status" value="1"/>
</dbReference>
<dbReference type="GO" id="GO:0000036">
    <property type="term" value="F:acyl carrier activity"/>
    <property type="evidence" value="ECO:0007669"/>
    <property type="project" value="UniProtKB-UniRule"/>
</dbReference>
<keyword evidence="2 8" id="KW-0444">Lipid biosynthesis</keyword>
<keyword evidence="6 8" id="KW-0275">Fatty acid biosynthesis</keyword>
<comment type="similarity">
    <text evidence="8">Belongs to the acyl carrier protein (ACP) family.</text>
</comment>
<dbReference type="UniPathway" id="UPA00360"/>
<dbReference type="SUPFAM" id="SSF47336">
    <property type="entry name" value="ACP-like"/>
    <property type="match status" value="1"/>
</dbReference>
<dbReference type="NCBIfam" id="NF002148">
    <property type="entry name" value="PRK00982.1-2"/>
    <property type="match status" value="1"/>
</dbReference>
<evidence type="ECO:0000256" key="8">
    <source>
        <dbReference type="HAMAP-Rule" id="MF_01217"/>
    </source>
</evidence>
<dbReference type="Gene3D" id="1.10.1200.10">
    <property type="entry name" value="ACP-like"/>
    <property type="match status" value="1"/>
</dbReference>
<dbReference type="GO" id="GO:0000035">
    <property type="term" value="F:acyl binding"/>
    <property type="evidence" value="ECO:0007669"/>
    <property type="project" value="TreeGrafter"/>
</dbReference>
<dbReference type="InterPro" id="IPR036736">
    <property type="entry name" value="ACP-like_sf"/>
</dbReference>
<evidence type="ECO:0000256" key="1">
    <source>
        <dbReference type="ARBA" id="ARBA00022450"/>
    </source>
</evidence>
<evidence type="ECO:0000256" key="3">
    <source>
        <dbReference type="ARBA" id="ARBA00022553"/>
    </source>
</evidence>
<feature type="modified residue" description="O-(pantetheine 4'-phosphoryl)serine" evidence="8">
    <location>
        <position position="37"/>
    </location>
</feature>
<dbReference type="InterPro" id="IPR003231">
    <property type="entry name" value="ACP"/>
</dbReference>
<keyword evidence="1 8" id="KW-0596">Phosphopantetheine</keyword>
<evidence type="ECO:0000256" key="2">
    <source>
        <dbReference type="ARBA" id="ARBA00022516"/>
    </source>
</evidence>
<gene>
    <name evidence="8 12" type="primary">acpP</name>
    <name evidence="12" type="ORF">D9V78_01210</name>
</gene>
<dbReference type="Proteomes" id="UP000298685">
    <property type="component" value="Chromosome"/>
</dbReference>
<comment type="PTM">
    <text evidence="10">4'-phosphopantetheine is transferred from CoA to a specific serine of apo-ACP by acpS.</text>
</comment>
<reference evidence="12 13" key="1">
    <citation type="submission" date="2018-10" db="EMBL/GenBank/DDBJ databases">
        <title>Comparative functional genomics of the obligate endosymbiont Buchnera aphidicola.</title>
        <authorList>
            <person name="Chong R.A."/>
        </authorList>
    </citation>
    <scope>NUCLEOTIDE SEQUENCE [LARGE SCALE GENOMIC DNA]</scope>
    <source>
        <strain evidence="12 13">Ska</strain>
    </source>
</reference>
<dbReference type="UniPathway" id="UPA00094"/>